<proteinExistence type="predicted"/>
<accession>A0A2P6N2V8</accession>
<dbReference type="AlphaFoldDB" id="A0A2P6N2V8"/>
<keyword evidence="1" id="KW-0175">Coiled coil</keyword>
<evidence type="ECO:0000313" key="3">
    <source>
        <dbReference type="Proteomes" id="UP000241769"/>
    </source>
</evidence>
<sequence>MSWFTKTNTTTKDGNPSAEDCRLFKDNMDFIISNLKFSLVHHEARTDGTMMEAWKQEKTMLEEQIKILERRPKNVDSSVEEVTAEHIRRYQNALVDVNNQMDSAKDTKESRRLEGMRDMHRNFVRSLESLVPLLKEKCPNEDWTKPPAL</sequence>
<evidence type="ECO:0000313" key="2">
    <source>
        <dbReference type="EMBL" id="PRP78290.1"/>
    </source>
</evidence>
<gene>
    <name evidence="2" type="ORF">PROFUN_13824</name>
</gene>
<reference evidence="2 3" key="1">
    <citation type="journal article" date="2018" name="Genome Biol. Evol.">
        <title>Multiple Roots of Fruiting Body Formation in Amoebozoa.</title>
        <authorList>
            <person name="Hillmann F."/>
            <person name="Forbes G."/>
            <person name="Novohradska S."/>
            <person name="Ferling I."/>
            <person name="Riege K."/>
            <person name="Groth M."/>
            <person name="Westermann M."/>
            <person name="Marz M."/>
            <person name="Spaller T."/>
            <person name="Winckler T."/>
            <person name="Schaap P."/>
            <person name="Glockner G."/>
        </authorList>
    </citation>
    <scope>NUCLEOTIDE SEQUENCE [LARGE SCALE GENOMIC DNA]</scope>
    <source>
        <strain evidence="2 3">Jena</strain>
    </source>
</reference>
<keyword evidence="3" id="KW-1185">Reference proteome</keyword>
<evidence type="ECO:0000256" key="1">
    <source>
        <dbReference type="SAM" id="Coils"/>
    </source>
</evidence>
<name>A0A2P6N2V8_9EUKA</name>
<protein>
    <submittedName>
        <fullName evidence="2">Uncharacterized protein</fullName>
    </submittedName>
</protein>
<comment type="caution">
    <text evidence="2">The sequence shown here is derived from an EMBL/GenBank/DDBJ whole genome shotgun (WGS) entry which is preliminary data.</text>
</comment>
<feature type="coiled-coil region" evidence="1">
    <location>
        <begin position="51"/>
        <end position="107"/>
    </location>
</feature>
<dbReference type="EMBL" id="MDYQ01000231">
    <property type="protein sequence ID" value="PRP78290.1"/>
    <property type="molecule type" value="Genomic_DNA"/>
</dbReference>
<dbReference type="InParanoid" id="A0A2P6N2V8"/>
<organism evidence="2 3">
    <name type="scientific">Planoprotostelium fungivorum</name>
    <dbReference type="NCBI Taxonomy" id="1890364"/>
    <lineage>
        <taxon>Eukaryota</taxon>
        <taxon>Amoebozoa</taxon>
        <taxon>Evosea</taxon>
        <taxon>Variosea</taxon>
        <taxon>Cavosteliida</taxon>
        <taxon>Cavosteliaceae</taxon>
        <taxon>Planoprotostelium</taxon>
    </lineage>
</organism>
<dbReference type="Proteomes" id="UP000241769">
    <property type="component" value="Unassembled WGS sequence"/>
</dbReference>